<name>B9G8D9_ORYSJ</name>
<evidence type="ECO:0000313" key="1">
    <source>
        <dbReference type="EMBL" id="EEE52404.1"/>
    </source>
</evidence>
<dbReference type="PANTHER" id="PTHR36482:SF6">
    <property type="entry name" value="JASMONATE-INDUCED PROTEIN HOMOLOG"/>
    <property type="match status" value="1"/>
</dbReference>
<protein>
    <submittedName>
        <fullName evidence="1">Uncharacterized protein</fullName>
    </submittedName>
</protein>
<organism evidence="1">
    <name type="scientific">Oryza sativa subsp. japonica</name>
    <name type="common">Rice</name>
    <dbReference type="NCBI Taxonomy" id="39947"/>
    <lineage>
        <taxon>Eukaryota</taxon>
        <taxon>Viridiplantae</taxon>
        <taxon>Streptophyta</taxon>
        <taxon>Embryophyta</taxon>
        <taxon>Tracheophyta</taxon>
        <taxon>Spermatophyta</taxon>
        <taxon>Magnoliopsida</taxon>
        <taxon>Liliopsida</taxon>
        <taxon>Poales</taxon>
        <taxon>Poaceae</taxon>
        <taxon>BOP clade</taxon>
        <taxon>Oryzoideae</taxon>
        <taxon>Oryzeae</taxon>
        <taxon>Oryzinae</taxon>
        <taxon>Oryza</taxon>
        <taxon>Oryza sativa</taxon>
    </lineage>
</organism>
<accession>B9G8D9</accession>
<dbReference type="EMBL" id="CM000148">
    <property type="protein sequence ID" value="EEE52404.1"/>
    <property type="molecule type" value="Genomic_DNA"/>
</dbReference>
<proteinExistence type="predicted"/>
<sequence length="259" mass="28177">MAKALELIGEVVQDPVRLFWDAVETGNPLHGGGGEVGDRRNKKMASIESERNEEVVGQLSSEQKARLDEVMKQAALSLQSDELLNKAAAGKLQAGNYYFYVQGDLYNYTKGPLTTTTDVQQQYSGSVLIDYTNPLKPSSNNKAGTGSFTMAGDGSVEAAVVYFGKNDKGDQDCAWLIGFNINTTTKPEKLQVYVFCGPLINSVINFINPNWAEIKTKIERGGQVGFYKDDQTVTNVYAGVAATDPSMPGRYSVSIAFDL</sequence>
<reference evidence="1" key="2">
    <citation type="submission" date="2008-12" db="EMBL/GenBank/DDBJ databases">
        <title>Improved gene annotation of the rice (Oryza sativa) genomes.</title>
        <authorList>
            <person name="Wang J."/>
            <person name="Li R."/>
            <person name="Fan W."/>
            <person name="Huang Q."/>
            <person name="Zhang J."/>
            <person name="Zhou Y."/>
            <person name="Hu Y."/>
            <person name="Zi S."/>
            <person name="Li J."/>
            <person name="Ni P."/>
            <person name="Zheng H."/>
            <person name="Zhang Y."/>
            <person name="Zhao M."/>
            <person name="Hao Q."/>
            <person name="McDermott J."/>
            <person name="Samudrala R."/>
            <person name="Kristiansen K."/>
            <person name="Wong G.K.-S."/>
        </authorList>
    </citation>
    <scope>NUCLEOTIDE SEQUENCE</scope>
</reference>
<dbReference type="AlphaFoldDB" id="B9G8D9"/>
<dbReference type="InterPro" id="IPR053085">
    <property type="entry name" value="Jasmonate-induced_protein"/>
</dbReference>
<dbReference type="Proteomes" id="UP000007752">
    <property type="component" value="Chromosome 11"/>
</dbReference>
<dbReference type="PANTHER" id="PTHR36482">
    <property type="entry name" value="OSJNBA0024J22.15 PROTEIN"/>
    <property type="match status" value="1"/>
</dbReference>
<reference evidence="1" key="1">
    <citation type="journal article" date="2005" name="PLoS Biol.">
        <title>The genomes of Oryza sativa: a history of duplications.</title>
        <authorList>
            <person name="Yu J."/>
            <person name="Wang J."/>
            <person name="Lin W."/>
            <person name="Li S."/>
            <person name="Li H."/>
            <person name="Zhou J."/>
            <person name="Ni P."/>
            <person name="Dong W."/>
            <person name="Hu S."/>
            <person name="Zeng C."/>
            <person name="Zhang J."/>
            <person name="Zhang Y."/>
            <person name="Li R."/>
            <person name="Xu Z."/>
            <person name="Li S."/>
            <person name="Li X."/>
            <person name="Zheng H."/>
            <person name="Cong L."/>
            <person name="Lin L."/>
            <person name="Yin J."/>
            <person name="Geng J."/>
            <person name="Li G."/>
            <person name="Shi J."/>
            <person name="Liu J."/>
            <person name="Lv H."/>
            <person name="Li J."/>
            <person name="Wang J."/>
            <person name="Deng Y."/>
            <person name="Ran L."/>
            <person name="Shi X."/>
            <person name="Wang X."/>
            <person name="Wu Q."/>
            <person name="Li C."/>
            <person name="Ren X."/>
            <person name="Wang J."/>
            <person name="Wang X."/>
            <person name="Li D."/>
            <person name="Liu D."/>
            <person name="Zhang X."/>
            <person name="Ji Z."/>
            <person name="Zhao W."/>
            <person name="Sun Y."/>
            <person name="Zhang Z."/>
            <person name="Bao J."/>
            <person name="Han Y."/>
            <person name="Dong L."/>
            <person name="Ji J."/>
            <person name="Chen P."/>
            <person name="Wu S."/>
            <person name="Liu J."/>
            <person name="Xiao Y."/>
            <person name="Bu D."/>
            <person name="Tan J."/>
            <person name="Yang L."/>
            <person name="Ye C."/>
            <person name="Zhang J."/>
            <person name="Xu J."/>
            <person name="Zhou Y."/>
            <person name="Yu Y."/>
            <person name="Zhang B."/>
            <person name="Zhuang S."/>
            <person name="Wei H."/>
            <person name="Liu B."/>
            <person name="Lei M."/>
            <person name="Yu H."/>
            <person name="Li Y."/>
            <person name="Xu H."/>
            <person name="Wei S."/>
            <person name="He X."/>
            <person name="Fang L."/>
            <person name="Zhang Z."/>
            <person name="Zhang Y."/>
            <person name="Huang X."/>
            <person name="Su Z."/>
            <person name="Tong W."/>
            <person name="Li J."/>
            <person name="Tong Z."/>
            <person name="Li S."/>
            <person name="Ye J."/>
            <person name="Wang L."/>
            <person name="Fang L."/>
            <person name="Lei T."/>
            <person name="Chen C."/>
            <person name="Chen H."/>
            <person name="Xu Z."/>
            <person name="Li H."/>
            <person name="Huang H."/>
            <person name="Zhang F."/>
            <person name="Xu H."/>
            <person name="Li N."/>
            <person name="Zhao C."/>
            <person name="Li S."/>
            <person name="Dong L."/>
            <person name="Huang Y."/>
            <person name="Li L."/>
            <person name="Xi Y."/>
            <person name="Qi Q."/>
            <person name="Li W."/>
            <person name="Zhang B."/>
            <person name="Hu W."/>
            <person name="Zhang Y."/>
            <person name="Tian X."/>
            <person name="Jiao Y."/>
            <person name="Liang X."/>
            <person name="Jin J."/>
            <person name="Gao L."/>
            <person name="Zheng W."/>
            <person name="Hao B."/>
            <person name="Liu S."/>
            <person name="Wang W."/>
            <person name="Yuan L."/>
            <person name="Cao M."/>
            <person name="McDermott J."/>
            <person name="Samudrala R."/>
            <person name="Wang J."/>
            <person name="Wong G.K."/>
            <person name="Yang H."/>
        </authorList>
    </citation>
    <scope>NUCLEOTIDE SEQUENCE [LARGE SCALE GENOMIC DNA]</scope>
</reference>
<gene>
    <name evidence="1" type="ORF">OsJ_34511</name>
</gene>